<dbReference type="AlphaFoldDB" id="A0A2P2K8C2"/>
<evidence type="ECO:0000313" key="1">
    <source>
        <dbReference type="EMBL" id="MBX01966.1"/>
    </source>
</evidence>
<dbReference type="EMBL" id="GGEC01021482">
    <property type="protein sequence ID" value="MBX01966.1"/>
    <property type="molecule type" value="Transcribed_RNA"/>
</dbReference>
<proteinExistence type="predicted"/>
<name>A0A2P2K8C2_RHIMU</name>
<reference evidence="1" key="1">
    <citation type="submission" date="2018-02" db="EMBL/GenBank/DDBJ databases">
        <title>Rhizophora mucronata_Transcriptome.</title>
        <authorList>
            <person name="Meera S.P."/>
            <person name="Sreeshan A."/>
            <person name="Augustine A."/>
        </authorList>
    </citation>
    <scope>NUCLEOTIDE SEQUENCE</scope>
    <source>
        <tissue evidence="1">Leaf</tissue>
    </source>
</reference>
<organism evidence="1">
    <name type="scientific">Rhizophora mucronata</name>
    <name type="common">Asiatic mangrove</name>
    <dbReference type="NCBI Taxonomy" id="61149"/>
    <lineage>
        <taxon>Eukaryota</taxon>
        <taxon>Viridiplantae</taxon>
        <taxon>Streptophyta</taxon>
        <taxon>Embryophyta</taxon>
        <taxon>Tracheophyta</taxon>
        <taxon>Spermatophyta</taxon>
        <taxon>Magnoliopsida</taxon>
        <taxon>eudicotyledons</taxon>
        <taxon>Gunneridae</taxon>
        <taxon>Pentapetalae</taxon>
        <taxon>rosids</taxon>
        <taxon>fabids</taxon>
        <taxon>Malpighiales</taxon>
        <taxon>Rhizophoraceae</taxon>
        <taxon>Rhizophora</taxon>
    </lineage>
</organism>
<sequence>MASCCLFFECLCFREGSHIIATLAGALSQYLITRGYWSPMRLSGEWKIMTCTGDDPLR</sequence>
<protein>
    <submittedName>
        <fullName evidence="1">Uncharacterized protein</fullName>
    </submittedName>
</protein>
<accession>A0A2P2K8C2</accession>